<reference evidence="2" key="1">
    <citation type="submission" date="2016-11" db="UniProtKB">
        <authorList>
            <consortium name="WormBaseParasite"/>
        </authorList>
    </citation>
    <scope>IDENTIFICATION</scope>
    <source>
        <strain evidence="2">KR3021</strain>
    </source>
</reference>
<organism evidence="1 2">
    <name type="scientific">Rhabditophanes sp. KR3021</name>
    <dbReference type="NCBI Taxonomy" id="114890"/>
    <lineage>
        <taxon>Eukaryota</taxon>
        <taxon>Metazoa</taxon>
        <taxon>Ecdysozoa</taxon>
        <taxon>Nematoda</taxon>
        <taxon>Chromadorea</taxon>
        <taxon>Rhabditida</taxon>
        <taxon>Tylenchina</taxon>
        <taxon>Panagrolaimomorpha</taxon>
        <taxon>Strongyloidoidea</taxon>
        <taxon>Alloionematidae</taxon>
        <taxon>Rhabditophanes</taxon>
    </lineage>
</organism>
<accession>A0AC35TVG2</accession>
<evidence type="ECO:0000313" key="2">
    <source>
        <dbReference type="WBParaSite" id="RSKR_0000459500.1"/>
    </source>
</evidence>
<dbReference type="WBParaSite" id="RSKR_0000459500.1">
    <property type="protein sequence ID" value="RSKR_0000459500.1"/>
    <property type="gene ID" value="RSKR_0000459500"/>
</dbReference>
<name>A0AC35TVG2_9BILA</name>
<protein>
    <submittedName>
        <fullName evidence="2">Zinc transporter 2</fullName>
    </submittedName>
</protein>
<dbReference type="Proteomes" id="UP000095286">
    <property type="component" value="Unplaced"/>
</dbReference>
<evidence type="ECO:0000313" key="1">
    <source>
        <dbReference type="Proteomes" id="UP000095286"/>
    </source>
</evidence>
<sequence length="381" mass="41912">MPKGTKYGSLNDETILVKDFDESYQNPGGDIIEKTSGLTTNNDFHCHSLSKEVKNTNIQAKKVLLISLYLCTFFMVIEVIGGYLAQSLSVVSDAAHLLTDIAAMLISLFSIYLASRPKSQKMSFGWHRAEVLGAFGSVILIWIVTFVLVYFAIQRIVTKEYEVDGVIMSITAAIGVVVNIIMGLVLYLGGHAHSHLGGSSHSHEPSAKADSEHGHSHGEKKESGNINIRATLIHVIGDLIQSIGVLIGGLVIWYNPDWAIIDSICTLLSSVIVLFTTFYITKDAVMILLEGIPNMIDYKTVLSNLASIEGVRKVHDLRIWSLAMDKIAISVHLEIDEPTDAQETLRSASILLKSKFHAIDTTIQIERFQPNTSDCERCVTP</sequence>
<proteinExistence type="predicted"/>